<evidence type="ECO:0000256" key="1">
    <source>
        <dbReference type="SAM" id="MobiDB-lite"/>
    </source>
</evidence>
<dbReference type="EMBL" id="JAAMPI010000610">
    <property type="protein sequence ID" value="KAF4629925.1"/>
    <property type="molecule type" value="Genomic_DNA"/>
</dbReference>
<dbReference type="Proteomes" id="UP000566819">
    <property type="component" value="Unassembled WGS sequence"/>
</dbReference>
<accession>A0A8H4W323</accession>
<keyword evidence="4" id="KW-1185">Reference proteome</keyword>
<gene>
    <name evidence="3" type="ORF">G7Y89_g8217</name>
</gene>
<keyword evidence="2" id="KW-0732">Signal</keyword>
<comment type="caution">
    <text evidence="3">The sequence shown here is derived from an EMBL/GenBank/DDBJ whole genome shotgun (WGS) entry which is preliminary data.</text>
</comment>
<evidence type="ECO:0000313" key="4">
    <source>
        <dbReference type="Proteomes" id="UP000566819"/>
    </source>
</evidence>
<proteinExistence type="predicted"/>
<sequence>MALSSLWSTSLRILAILSLFSLSSSHPLSSSLEIITETPANYSEFQTVNSFQLVKRAPRLYTEAEHGLLRAAALEIDTHLYEGDLVLFVGNSGSYLALPFYPEAYSMIKGVPASKTREYKTAEYMPTEAGLVNYFAQELAPLVVGKDNINRIVLIDHSGTGRSVDGFYEAVLDMVVAYYGNGDEAAGAAARATFSEIPVVLINVIDASRQTTNVPTPPQVVELLATIIVGQPGALNRLVGDKTSHPRVQPDYPCTYWEFSAGDCFTPGERNDALAMVHDIIKWNEDNGGLIGAPVPSKKGKKKEEKKKPSGLQKFFNLPTPKKGSSSKKPH</sequence>
<organism evidence="3 4">
    <name type="scientific">Cudoniella acicularis</name>
    <dbReference type="NCBI Taxonomy" id="354080"/>
    <lineage>
        <taxon>Eukaryota</taxon>
        <taxon>Fungi</taxon>
        <taxon>Dikarya</taxon>
        <taxon>Ascomycota</taxon>
        <taxon>Pezizomycotina</taxon>
        <taxon>Leotiomycetes</taxon>
        <taxon>Helotiales</taxon>
        <taxon>Tricladiaceae</taxon>
        <taxon>Cudoniella</taxon>
    </lineage>
</organism>
<evidence type="ECO:0000256" key="2">
    <source>
        <dbReference type="SAM" id="SignalP"/>
    </source>
</evidence>
<dbReference type="AlphaFoldDB" id="A0A8H4W323"/>
<name>A0A8H4W323_9HELO</name>
<feature type="signal peptide" evidence="2">
    <location>
        <begin position="1"/>
        <end position="25"/>
    </location>
</feature>
<feature type="region of interest" description="Disordered" evidence="1">
    <location>
        <begin position="290"/>
        <end position="331"/>
    </location>
</feature>
<dbReference type="OrthoDB" id="3798869at2759"/>
<protein>
    <submittedName>
        <fullName evidence="3">Uncharacterized protein</fullName>
    </submittedName>
</protein>
<evidence type="ECO:0000313" key="3">
    <source>
        <dbReference type="EMBL" id="KAF4629925.1"/>
    </source>
</evidence>
<reference evidence="3 4" key="1">
    <citation type="submission" date="2020-03" db="EMBL/GenBank/DDBJ databases">
        <title>Draft Genome Sequence of Cudoniella acicularis.</title>
        <authorList>
            <person name="Buettner E."/>
            <person name="Kellner H."/>
        </authorList>
    </citation>
    <scope>NUCLEOTIDE SEQUENCE [LARGE SCALE GENOMIC DNA]</scope>
    <source>
        <strain evidence="3 4">DSM 108380</strain>
    </source>
</reference>
<feature type="chain" id="PRO_5034369400" evidence="2">
    <location>
        <begin position="26"/>
        <end position="331"/>
    </location>
</feature>